<dbReference type="Gene3D" id="3.90.1200.10">
    <property type="match status" value="2"/>
</dbReference>
<name>A0A8H7THW9_9HELO</name>
<reference evidence="4" key="1">
    <citation type="submission" date="2021-02" db="EMBL/GenBank/DDBJ databases">
        <title>Genome sequence Cadophora malorum strain M34.</title>
        <authorList>
            <person name="Stefanovic E."/>
            <person name="Vu D."/>
            <person name="Scully C."/>
            <person name="Dijksterhuis J."/>
            <person name="Roader J."/>
            <person name="Houbraken J."/>
        </authorList>
    </citation>
    <scope>NUCLEOTIDE SEQUENCE</scope>
    <source>
        <strain evidence="4">M34</strain>
    </source>
</reference>
<dbReference type="Pfam" id="PF03881">
    <property type="entry name" value="Fructosamin_kin"/>
    <property type="match status" value="2"/>
</dbReference>
<comment type="catalytic activity">
    <reaction evidence="2">
        <text>N(6)-D-ribulosyl-L-lysyl-[protein] + ATP = N(6)-(3-O-phospho-D-ribulosyl)-L-lysyl-[protein] + ADP + H(+)</text>
        <dbReference type="Rhea" id="RHEA:48432"/>
        <dbReference type="Rhea" id="RHEA-COMP:12103"/>
        <dbReference type="Rhea" id="RHEA-COMP:12104"/>
        <dbReference type="ChEBI" id="CHEBI:15378"/>
        <dbReference type="ChEBI" id="CHEBI:30616"/>
        <dbReference type="ChEBI" id="CHEBI:90418"/>
        <dbReference type="ChEBI" id="CHEBI:90420"/>
        <dbReference type="ChEBI" id="CHEBI:456216"/>
        <dbReference type="EC" id="2.7.1.172"/>
    </reaction>
    <physiologicalReaction direction="left-to-right" evidence="2">
        <dbReference type="Rhea" id="RHEA:48433"/>
    </physiologicalReaction>
</comment>
<dbReference type="GO" id="GO:0016301">
    <property type="term" value="F:kinase activity"/>
    <property type="evidence" value="ECO:0007669"/>
    <property type="project" value="UniProtKB-UniRule"/>
</dbReference>
<evidence type="ECO:0000256" key="2">
    <source>
        <dbReference type="ARBA" id="ARBA00048655"/>
    </source>
</evidence>
<sequence>MSPKIDLAILKALSLDAASTTLASHGGSGFSSTYKLSSRGSDGEEKLYFVKTGGKKSETMFAGEHASLSTIHGIVPTLCPQSFAHGQLSSTTGSFLVTDFLNLSPSSSSKPGSGVSLAHKLAKLHSIPAPIPDKYDKPMFGFPVPTCCGETVQDNTFKKSWADFYAENRLRHILRFVVHGDLWSGNRGNGTIGSDGGIEEVVFDPSACYAHSEFEFGIMGMFGGFGGSFNKDYWSVKGKDEPVGEWEDRRVLYELYHHLNHYAMFGGGYKSGAESIMRKLIKKYGDGTKTMARNEGGEI</sequence>
<dbReference type="InterPro" id="IPR011009">
    <property type="entry name" value="Kinase-like_dom_sf"/>
</dbReference>
<dbReference type="Proteomes" id="UP000664132">
    <property type="component" value="Unassembled WGS sequence"/>
</dbReference>
<dbReference type="PANTHER" id="PTHR12149:SF8">
    <property type="entry name" value="PROTEIN-RIBULOSAMINE 3-KINASE"/>
    <property type="match status" value="1"/>
</dbReference>
<evidence type="ECO:0000256" key="1">
    <source>
        <dbReference type="ARBA" id="ARBA00011961"/>
    </source>
</evidence>
<evidence type="ECO:0000313" key="4">
    <source>
        <dbReference type="EMBL" id="KAG4419932.1"/>
    </source>
</evidence>
<keyword evidence="3" id="KW-0418">Kinase</keyword>
<organism evidence="4 5">
    <name type="scientific">Cadophora malorum</name>
    <dbReference type="NCBI Taxonomy" id="108018"/>
    <lineage>
        <taxon>Eukaryota</taxon>
        <taxon>Fungi</taxon>
        <taxon>Dikarya</taxon>
        <taxon>Ascomycota</taxon>
        <taxon>Pezizomycotina</taxon>
        <taxon>Leotiomycetes</taxon>
        <taxon>Helotiales</taxon>
        <taxon>Ploettnerulaceae</taxon>
        <taxon>Cadophora</taxon>
    </lineage>
</organism>
<dbReference type="PIRSF" id="PIRSF006221">
    <property type="entry name" value="Ketosamine-3-kinase"/>
    <property type="match status" value="1"/>
</dbReference>
<comment type="caution">
    <text evidence="4">The sequence shown here is derived from an EMBL/GenBank/DDBJ whole genome shotgun (WGS) entry which is preliminary data.</text>
</comment>
<dbReference type="PANTHER" id="PTHR12149">
    <property type="entry name" value="FRUCTOSAMINE 3 KINASE-RELATED PROTEIN"/>
    <property type="match status" value="1"/>
</dbReference>
<dbReference type="OrthoDB" id="5772781at2759"/>
<evidence type="ECO:0000313" key="5">
    <source>
        <dbReference type="Proteomes" id="UP000664132"/>
    </source>
</evidence>
<dbReference type="SUPFAM" id="SSF56112">
    <property type="entry name" value="Protein kinase-like (PK-like)"/>
    <property type="match status" value="1"/>
</dbReference>
<keyword evidence="3" id="KW-0808">Transferase</keyword>
<accession>A0A8H7THW9</accession>
<proteinExistence type="inferred from homology"/>
<keyword evidence="5" id="KW-1185">Reference proteome</keyword>
<dbReference type="EMBL" id="JAFJYH010000095">
    <property type="protein sequence ID" value="KAG4419932.1"/>
    <property type="molecule type" value="Genomic_DNA"/>
</dbReference>
<protein>
    <recommendedName>
        <fullName evidence="1">protein-ribulosamine 3-kinase</fullName>
        <ecNumber evidence="1">2.7.1.172</ecNumber>
    </recommendedName>
</protein>
<gene>
    <name evidence="4" type="ORF">IFR04_006969</name>
</gene>
<dbReference type="AlphaFoldDB" id="A0A8H7THW9"/>
<dbReference type="GO" id="GO:0102193">
    <property type="term" value="F:protein-ribulosamine 3-kinase activity"/>
    <property type="evidence" value="ECO:0007669"/>
    <property type="project" value="UniProtKB-EC"/>
</dbReference>
<evidence type="ECO:0000256" key="3">
    <source>
        <dbReference type="PIRNR" id="PIRNR006221"/>
    </source>
</evidence>
<dbReference type="InterPro" id="IPR016477">
    <property type="entry name" value="Fructo-/Ketosamine-3-kinase"/>
</dbReference>
<dbReference type="EC" id="2.7.1.172" evidence="1"/>
<comment type="similarity">
    <text evidence="3">Belongs to the fructosamine kinase family.</text>
</comment>